<accession>A0AB35UTL3</accession>
<reference evidence="2 3" key="1">
    <citation type="submission" date="2023-11" db="EMBL/GenBank/DDBJ databases">
        <title>The common occurrence of Acinetobacte faecalis in cattle feces and its emended description.</title>
        <authorList>
            <person name="Kyselkova M."/>
            <person name="Xanthopoulou K."/>
            <person name="Shestivska V."/>
            <person name="Spanelova P."/>
            <person name="Maixnerova M."/>
            <person name="Higgins P.G."/>
            <person name="Nemec A."/>
        </authorList>
    </citation>
    <scope>NUCLEOTIDE SEQUENCE [LARGE SCALE GENOMIC DNA]</scope>
    <source>
        <strain evidence="2 3">ANC 7483</strain>
    </source>
</reference>
<proteinExistence type="predicted"/>
<protein>
    <submittedName>
        <fullName evidence="2">TIR domain-containing protein</fullName>
    </submittedName>
</protein>
<dbReference type="Gene3D" id="3.40.50.11200">
    <property type="match status" value="1"/>
</dbReference>
<name>A0AB35UTL3_9GAMM</name>
<gene>
    <name evidence="2" type="ORF">SKM51_07905</name>
</gene>
<dbReference type="InterPro" id="IPR015032">
    <property type="entry name" value="ThsB__TIR-like_domain"/>
</dbReference>
<evidence type="ECO:0000313" key="2">
    <source>
        <dbReference type="EMBL" id="MDY6487121.1"/>
    </source>
</evidence>
<organism evidence="2 3">
    <name type="scientific">Acinetobacter faecalis</name>
    <dbReference type="NCBI Taxonomy" id="2665161"/>
    <lineage>
        <taxon>Bacteria</taxon>
        <taxon>Pseudomonadati</taxon>
        <taxon>Pseudomonadota</taxon>
        <taxon>Gammaproteobacteria</taxon>
        <taxon>Moraxellales</taxon>
        <taxon>Moraxellaceae</taxon>
        <taxon>Acinetobacter</taxon>
    </lineage>
</organism>
<feature type="domain" description="Thoeris protein ThsB TIR-like" evidence="1">
    <location>
        <begin position="24"/>
        <end position="117"/>
    </location>
</feature>
<sequence length="184" mass="21391">MKIYSYTAFYVAEPFNSSSLAAFATPDFNYYQMLKAWKAKDENFPFLNAHSTTYNVRDSSDWESTLKPRLRERLRNSKNLILFLSRNTKNSRALREEVDYAINTLGLPIIVVFPEYDSYEKILYKNNFRPNITALFDNLPIFRDHRSKVPVVYVPMDKELIAKALSNPNYTIQNATSVGSYKVS</sequence>
<dbReference type="RefSeq" id="WP_321099548.1">
    <property type="nucleotide sequence ID" value="NZ_JAXHPL010000037.1"/>
</dbReference>
<dbReference type="Pfam" id="PF08937">
    <property type="entry name" value="ThsB_TIR"/>
    <property type="match status" value="1"/>
</dbReference>
<dbReference type="EMBL" id="JAXHPL010000037">
    <property type="protein sequence ID" value="MDY6487121.1"/>
    <property type="molecule type" value="Genomic_DNA"/>
</dbReference>
<dbReference type="InterPro" id="IPR035897">
    <property type="entry name" value="Toll_tir_struct_dom_sf"/>
</dbReference>
<evidence type="ECO:0000259" key="1">
    <source>
        <dbReference type="Pfam" id="PF08937"/>
    </source>
</evidence>
<dbReference type="Proteomes" id="UP001278995">
    <property type="component" value="Unassembled WGS sequence"/>
</dbReference>
<dbReference type="AlphaFoldDB" id="A0AB35UTL3"/>
<comment type="caution">
    <text evidence="2">The sequence shown here is derived from an EMBL/GenBank/DDBJ whole genome shotgun (WGS) entry which is preliminary data.</text>
</comment>
<dbReference type="SUPFAM" id="SSF52200">
    <property type="entry name" value="Toll/Interleukin receptor TIR domain"/>
    <property type="match status" value="1"/>
</dbReference>
<evidence type="ECO:0000313" key="3">
    <source>
        <dbReference type="Proteomes" id="UP001278995"/>
    </source>
</evidence>